<evidence type="ECO:0000256" key="5">
    <source>
        <dbReference type="ARBA" id="ARBA00022842"/>
    </source>
</evidence>
<evidence type="ECO:0000256" key="6">
    <source>
        <dbReference type="ARBA" id="ARBA00023211"/>
    </source>
</evidence>
<dbReference type="Proteomes" id="UP000615760">
    <property type="component" value="Unassembled WGS sequence"/>
</dbReference>
<name>A0ABQ1K3Z8_9FLAO</name>
<evidence type="ECO:0000256" key="3">
    <source>
        <dbReference type="ARBA" id="ARBA00022723"/>
    </source>
</evidence>
<gene>
    <name evidence="8" type="ORF">GCM10007424_28770</name>
</gene>
<evidence type="ECO:0000259" key="7">
    <source>
        <dbReference type="PROSITE" id="PS51462"/>
    </source>
</evidence>
<accession>A0ABQ1K3Z8</accession>
<keyword evidence="6" id="KW-0464">Manganese</keyword>
<dbReference type="PROSITE" id="PS51462">
    <property type="entry name" value="NUDIX"/>
    <property type="match status" value="1"/>
</dbReference>
<dbReference type="Pfam" id="PF00293">
    <property type="entry name" value="NUDIX"/>
    <property type="match status" value="1"/>
</dbReference>
<dbReference type="PANTHER" id="PTHR12992:SF11">
    <property type="entry name" value="MITOCHONDRIAL COENZYME A DIPHOSPHATASE NUDT8"/>
    <property type="match status" value="1"/>
</dbReference>
<dbReference type="InterPro" id="IPR015797">
    <property type="entry name" value="NUDIX_hydrolase-like_dom_sf"/>
</dbReference>
<keyword evidence="9" id="KW-1185">Reference proteome</keyword>
<comment type="cofactor">
    <cofactor evidence="2">
        <name>Mg(2+)</name>
        <dbReference type="ChEBI" id="CHEBI:18420"/>
    </cofactor>
</comment>
<keyword evidence="4" id="KW-0378">Hydrolase</keyword>
<comment type="caution">
    <text evidence="8">The sequence shown here is derived from an EMBL/GenBank/DDBJ whole genome shotgun (WGS) entry which is preliminary data.</text>
</comment>
<dbReference type="InterPro" id="IPR000086">
    <property type="entry name" value="NUDIX_hydrolase_dom"/>
</dbReference>
<dbReference type="CDD" id="cd03426">
    <property type="entry name" value="NUDIX_CoAse_Nudt7"/>
    <property type="match status" value="1"/>
</dbReference>
<protein>
    <submittedName>
        <fullName evidence="8">Coenzyme A pyrophosphatase</fullName>
    </submittedName>
</protein>
<evidence type="ECO:0000313" key="9">
    <source>
        <dbReference type="Proteomes" id="UP000615760"/>
    </source>
</evidence>
<evidence type="ECO:0000313" key="8">
    <source>
        <dbReference type="EMBL" id="GGB86954.1"/>
    </source>
</evidence>
<evidence type="ECO:0000256" key="2">
    <source>
        <dbReference type="ARBA" id="ARBA00001946"/>
    </source>
</evidence>
<dbReference type="RefSeq" id="WP_188622026.1">
    <property type="nucleotide sequence ID" value="NZ_BMJE01000011.1"/>
</dbReference>
<feature type="domain" description="Nudix hydrolase" evidence="7">
    <location>
        <begin position="46"/>
        <end position="187"/>
    </location>
</feature>
<comment type="cofactor">
    <cofactor evidence="1">
        <name>Mn(2+)</name>
        <dbReference type="ChEBI" id="CHEBI:29035"/>
    </cofactor>
</comment>
<dbReference type="InterPro" id="IPR045121">
    <property type="entry name" value="CoAse"/>
</dbReference>
<proteinExistence type="predicted"/>
<keyword evidence="3" id="KW-0479">Metal-binding</keyword>
<sequence length="212" mass="23801">MQFTEFIKYIPKIQKQQLPALAAHAKMAPAERIQAQSLNYYKANNPKQAAVMMLIYPKEGNAHIVLMKRNTYPGVHSAQISFPGGKAEPEDKSFADTALRETREEIGVVEKEVDLVMPFSELYIPPSNFIVYPYLGITVEEPLFVPDPIEVAEIIELPLETVLDDSIIIHKEMTTSYANNIMVPAFQTSGYVIWGATAMILSELKETIKNVL</sequence>
<evidence type="ECO:0000256" key="4">
    <source>
        <dbReference type="ARBA" id="ARBA00022801"/>
    </source>
</evidence>
<dbReference type="EMBL" id="BMJE01000011">
    <property type="protein sequence ID" value="GGB86954.1"/>
    <property type="molecule type" value="Genomic_DNA"/>
</dbReference>
<dbReference type="Gene3D" id="3.90.79.10">
    <property type="entry name" value="Nucleoside Triphosphate Pyrophosphohydrolase"/>
    <property type="match status" value="1"/>
</dbReference>
<organism evidence="8 9">
    <name type="scientific">Flavobacterium suaedae</name>
    <dbReference type="NCBI Taxonomy" id="1767027"/>
    <lineage>
        <taxon>Bacteria</taxon>
        <taxon>Pseudomonadati</taxon>
        <taxon>Bacteroidota</taxon>
        <taxon>Flavobacteriia</taxon>
        <taxon>Flavobacteriales</taxon>
        <taxon>Flavobacteriaceae</taxon>
        <taxon>Flavobacterium</taxon>
    </lineage>
</organism>
<evidence type="ECO:0000256" key="1">
    <source>
        <dbReference type="ARBA" id="ARBA00001936"/>
    </source>
</evidence>
<keyword evidence="5" id="KW-0460">Magnesium</keyword>
<dbReference type="PANTHER" id="PTHR12992">
    <property type="entry name" value="NUDIX HYDROLASE"/>
    <property type="match status" value="1"/>
</dbReference>
<dbReference type="SUPFAM" id="SSF55811">
    <property type="entry name" value="Nudix"/>
    <property type="match status" value="1"/>
</dbReference>
<reference evidence="9" key="1">
    <citation type="journal article" date="2019" name="Int. J. Syst. Evol. Microbiol.">
        <title>The Global Catalogue of Microorganisms (GCM) 10K type strain sequencing project: providing services to taxonomists for standard genome sequencing and annotation.</title>
        <authorList>
            <consortium name="The Broad Institute Genomics Platform"/>
            <consortium name="The Broad Institute Genome Sequencing Center for Infectious Disease"/>
            <person name="Wu L."/>
            <person name="Ma J."/>
        </authorList>
    </citation>
    <scope>NUCLEOTIDE SEQUENCE [LARGE SCALE GENOMIC DNA]</scope>
    <source>
        <strain evidence="9">CGMCC 1.15461</strain>
    </source>
</reference>